<keyword evidence="7 11" id="KW-0560">Oxidoreductase</keyword>
<reference evidence="13" key="3">
    <citation type="submission" date="2015-06" db="UniProtKB">
        <authorList>
            <consortium name="EnsemblMetazoa"/>
        </authorList>
    </citation>
    <scope>IDENTIFICATION</scope>
</reference>
<sequence>MEIPFLGFGIPTWLVLVVTTVVLLYKYSTRKFKVLKELGVPGPKAYPLVGTQYKAMTAGVGEADLEYIKKYGKVYAGFSGDCPILVVADTDMLKQILVKDFNFFTNRRKVDGFIERPLNKMMTVVDDEEWRNLRNATTPAFSGGKLRKTTNDMNDCAKYLVNNLRKVAEEGDTFDVKKFCGSYSADIIARVAFGIDIDSQNNKDHPFVRHMTKTLDLNFFKNPFLLIAVFAPSLLPLARKLGFSFLSKDAAAYFTDLVNQAIDERRHSDVERHDFLQLMLEAQQMKPSKDGEPDENRQRKPLTDDEVLSNCVIFFFAAFGTIGDTLSMSLYALASNPEVQDKMLEEINSVLGDSVDITYDQVKSMGYLDMVMDESLRRYNPAPLVDRLCSQDIVINGIKFPKGVVVHVPIYAIHMDPEIWPEPEKFDPERFTPEKKAVMNPYHWLPFGFGPRNCVGMRMALIEMKIALVHIVRNFKITTSEPNQKLVRNNLSGSPLNLKLKVEKRF</sequence>
<reference evidence="14" key="2">
    <citation type="journal article" date="2013" name="Nature">
        <title>Insights into bilaterian evolution from three spiralian genomes.</title>
        <authorList>
            <person name="Simakov O."/>
            <person name="Marletaz F."/>
            <person name="Cho S.J."/>
            <person name="Edsinger-Gonzales E."/>
            <person name="Havlak P."/>
            <person name="Hellsten U."/>
            <person name="Kuo D.H."/>
            <person name="Larsson T."/>
            <person name="Lv J."/>
            <person name="Arendt D."/>
            <person name="Savage R."/>
            <person name="Osoegawa K."/>
            <person name="de Jong P."/>
            <person name="Grimwood J."/>
            <person name="Chapman J.A."/>
            <person name="Shapiro H."/>
            <person name="Aerts A."/>
            <person name="Otillar R.P."/>
            <person name="Terry A.Y."/>
            <person name="Boore J.L."/>
            <person name="Grigoriev I.V."/>
            <person name="Lindberg D.R."/>
            <person name="Seaver E.C."/>
            <person name="Weisblat D.A."/>
            <person name="Putnam N.H."/>
            <person name="Rokhsar D.S."/>
        </authorList>
    </citation>
    <scope>NUCLEOTIDE SEQUENCE</scope>
    <source>
        <strain evidence="14">I ESC-2004</strain>
    </source>
</reference>
<dbReference type="CDD" id="cd11055">
    <property type="entry name" value="CYP3A-like"/>
    <property type="match status" value="1"/>
</dbReference>
<dbReference type="PRINTS" id="PR00385">
    <property type="entry name" value="P450"/>
</dbReference>
<accession>X2B1C5</accession>
<evidence type="ECO:0000256" key="4">
    <source>
        <dbReference type="ARBA" id="ARBA00022617"/>
    </source>
</evidence>
<keyword evidence="6" id="KW-0492">Microsome</keyword>
<evidence type="ECO:0000256" key="6">
    <source>
        <dbReference type="ARBA" id="ARBA00022848"/>
    </source>
</evidence>
<name>X2B1C5_CAPTE</name>
<evidence type="ECO:0000256" key="11">
    <source>
        <dbReference type="RuleBase" id="RU000461"/>
    </source>
</evidence>
<dbReference type="SUPFAM" id="SSF48264">
    <property type="entry name" value="Cytochrome P450"/>
    <property type="match status" value="1"/>
</dbReference>
<keyword evidence="11" id="KW-0503">Monooxygenase</keyword>
<evidence type="ECO:0000256" key="7">
    <source>
        <dbReference type="ARBA" id="ARBA00023002"/>
    </source>
</evidence>
<dbReference type="AlphaFoldDB" id="X2B1C5"/>
<feature type="transmembrane region" description="Helical" evidence="12">
    <location>
        <begin position="219"/>
        <end position="238"/>
    </location>
</feature>
<dbReference type="InterPro" id="IPR017972">
    <property type="entry name" value="Cyt_P450_CS"/>
</dbReference>
<dbReference type="FunFam" id="1.10.630.10:FF:000042">
    <property type="entry name" value="Cytochrome P450"/>
    <property type="match status" value="1"/>
</dbReference>
<evidence type="ECO:0000256" key="10">
    <source>
        <dbReference type="PIRSR" id="PIRSR602401-1"/>
    </source>
</evidence>
<keyword evidence="12" id="KW-0472">Membrane</keyword>
<protein>
    <recommendedName>
        <fullName evidence="15">Cytochrome P450</fullName>
    </recommendedName>
</protein>
<dbReference type="PANTHER" id="PTHR24302">
    <property type="entry name" value="CYTOCHROME P450 FAMILY 3"/>
    <property type="match status" value="1"/>
</dbReference>
<evidence type="ECO:0000256" key="3">
    <source>
        <dbReference type="ARBA" id="ARBA00010617"/>
    </source>
</evidence>
<comment type="subcellular location">
    <subcellularLocation>
        <location evidence="2">Endoplasmic reticulum membrane</location>
        <topology evidence="2">Peripheral membrane protein</topology>
    </subcellularLocation>
    <subcellularLocation>
        <location evidence="1">Microsome membrane</location>
        <topology evidence="1">Peripheral membrane protein</topology>
    </subcellularLocation>
</comment>
<dbReference type="EnsemblMetazoa" id="CapteT229084">
    <property type="protein sequence ID" value="CapteP229084"/>
    <property type="gene ID" value="CapteG229084"/>
</dbReference>
<keyword evidence="14" id="KW-1185">Reference proteome</keyword>
<dbReference type="EMBL" id="AMQN01000225">
    <property type="status" value="NOT_ANNOTATED_CDS"/>
    <property type="molecule type" value="Genomic_DNA"/>
</dbReference>
<reference evidence="14" key="1">
    <citation type="submission" date="2012-12" db="EMBL/GenBank/DDBJ databases">
        <authorList>
            <person name="Hellsten U."/>
            <person name="Grimwood J."/>
            <person name="Chapman J.A."/>
            <person name="Shapiro H."/>
            <person name="Aerts A."/>
            <person name="Otillar R.P."/>
            <person name="Terry A.Y."/>
            <person name="Boore J.L."/>
            <person name="Simakov O."/>
            <person name="Marletaz F."/>
            <person name="Cho S.-J."/>
            <person name="Edsinger-Gonzales E."/>
            <person name="Havlak P."/>
            <person name="Kuo D.-H."/>
            <person name="Larsson T."/>
            <person name="Lv J."/>
            <person name="Arendt D."/>
            <person name="Savage R."/>
            <person name="Osoegawa K."/>
            <person name="de Jong P."/>
            <person name="Lindberg D.R."/>
            <person name="Seaver E.C."/>
            <person name="Weisblat D.A."/>
            <person name="Putnam N.H."/>
            <person name="Grigoriev I.V."/>
            <person name="Rokhsar D.S."/>
        </authorList>
    </citation>
    <scope>NUCLEOTIDE SEQUENCE</scope>
    <source>
        <strain evidence="14">I ESC-2004</strain>
    </source>
</reference>
<dbReference type="GO" id="GO:0005506">
    <property type="term" value="F:iron ion binding"/>
    <property type="evidence" value="ECO:0007669"/>
    <property type="project" value="InterPro"/>
</dbReference>
<dbReference type="PRINTS" id="PR00463">
    <property type="entry name" value="EP450I"/>
</dbReference>
<organism evidence="13 14">
    <name type="scientific">Capitella teleta</name>
    <name type="common">Polychaete worm</name>
    <dbReference type="NCBI Taxonomy" id="283909"/>
    <lineage>
        <taxon>Eukaryota</taxon>
        <taxon>Metazoa</taxon>
        <taxon>Spiralia</taxon>
        <taxon>Lophotrochozoa</taxon>
        <taxon>Annelida</taxon>
        <taxon>Polychaeta</taxon>
        <taxon>Sedentaria</taxon>
        <taxon>Scolecida</taxon>
        <taxon>Capitellidae</taxon>
        <taxon>Capitella</taxon>
    </lineage>
</organism>
<keyword evidence="4 10" id="KW-0349">Heme</keyword>
<comment type="similarity">
    <text evidence="3 11">Belongs to the cytochrome P450 family.</text>
</comment>
<evidence type="ECO:0000313" key="14">
    <source>
        <dbReference type="Proteomes" id="UP000014760"/>
    </source>
</evidence>
<dbReference type="InterPro" id="IPR001128">
    <property type="entry name" value="Cyt_P450"/>
</dbReference>
<dbReference type="GO" id="GO:0020037">
    <property type="term" value="F:heme binding"/>
    <property type="evidence" value="ECO:0007669"/>
    <property type="project" value="InterPro"/>
</dbReference>
<keyword evidence="5 10" id="KW-0479">Metal-binding</keyword>
<keyword evidence="8 10" id="KW-0408">Iron</keyword>
<dbReference type="Pfam" id="PF00067">
    <property type="entry name" value="p450"/>
    <property type="match status" value="1"/>
</dbReference>
<dbReference type="Proteomes" id="UP000014760">
    <property type="component" value="Unassembled WGS sequence"/>
</dbReference>
<feature type="transmembrane region" description="Helical" evidence="12">
    <location>
        <begin position="307"/>
        <end position="334"/>
    </location>
</feature>
<keyword evidence="12" id="KW-1133">Transmembrane helix</keyword>
<comment type="cofactor">
    <cofactor evidence="10">
        <name>heme</name>
        <dbReference type="ChEBI" id="CHEBI:30413"/>
    </cofactor>
</comment>
<dbReference type="InterPro" id="IPR002401">
    <property type="entry name" value="Cyt_P450_E_grp-I"/>
</dbReference>
<dbReference type="GO" id="GO:0016705">
    <property type="term" value="F:oxidoreductase activity, acting on paired donors, with incorporation or reduction of molecular oxygen"/>
    <property type="evidence" value="ECO:0007669"/>
    <property type="project" value="InterPro"/>
</dbReference>
<feature type="binding site" description="axial binding residue" evidence="10">
    <location>
        <position position="454"/>
    </location>
    <ligand>
        <name>heme</name>
        <dbReference type="ChEBI" id="CHEBI:30413"/>
    </ligand>
    <ligandPart>
        <name>Fe</name>
        <dbReference type="ChEBI" id="CHEBI:18248"/>
    </ligandPart>
</feature>
<dbReference type="OrthoDB" id="2789670at2759"/>
<dbReference type="InterPro" id="IPR036396">
    <property type="entry name" value="Cyt_P450_sf"/>
</dbReference>
<evidence type="ECO:0000256" key="8">
    <source>
        <dbReference type="ARBA" id="ARBA00023004"/>
    </source>
</evidence>
<dbReference type="GO" id="GO:0005789">
    <property type="term" value="C:endoplasmic reticulum membrane"/>
    <property type="evidence" value="ECO:0007669"/>
    <property type="project" value="UniProtKB-SubCell"/>
</dbReference>
<evidence type="ECO:0000256" key="2">
    <source>
        <dbReference type="ARBA" id="ARBA00004406"/>
    </source>
</evidence>
<evidence type="ECO:0000256" key="12">
    <source>
        <dbReference type="SAM" id="Phobius"/>
    </source>
</evidence>
<evidence type="ECO:0000256" key="1">
    <source>
        <dbReference type="ARBA" id="ARBA00004174"/>
    </source>
</evidence>
<evidence type="ECO:0000313" key="13">
    <source>
        <dbReference type="EnsemblMetazoa" id="CapteP229084"/>
    </source>
</evidence>
<dbReference type="InterPro" id="IPR050705">
    <property type="entry name" value="Cytochrome_P450_3A"/>
</dbReference>
<proteinExistence type="inferred from homology"/>
<keyword evidence="6" id="KW-0256">Endoplasmic reticulum</keyword>
<dbReference type="PANTHER" id="PTHR24302:SF15">
    <property type="entry name" value="FATTY-ACID PEROXYGENASE"/>
    <property type="match status" value="1"/>
</dbReference>
<dbReference type="PROSITE" id="PS00086">
    <property type="entry name" value="CYTOCHROME_P450"/>
    <property type="match status" value="1"/>
</dbReference>
<dbReference type="HOGENOM" id="CLU_001570_5_2_1"/>
<dbReference type="GO" id="GO:0008395">
    <property type="term" value="F:steroid hydroxylase activity"/>
    <property type="evidence" value="ECO:0007669"/>
    <property type="project" value="TreeGrafter"/>
</dbReference>
<dbReference type="OMA" id="YREYGTA"/>
<keyword evidence="12" id="KW-0812">Transmembrane</keyword>
<evidence type="ECO:0000256" key="5">
    <source>
        <dbReference type="ARBA" id="ARBA00022723"/>
    </source>
</evidence>
<comment type="function">
    <text evidence="9">Cytochromes P450 are a group of heme-thiolate monooxygenases. They oxidize a variety of structurally unrelated compounds, including steroids, fatty acids, and xenobiotics.</text>
</comment>
<evidence type="ECO:0000256" key="9">
    <source>
        <dbReference type="ARBA" id="ARBA00043906"/>
    </source>
</evidence>
<feature type="transmembrane region" description="Helical" evidence="12">
    <location>
        <begin position="6"/>
        <end position="25"/>
    </location>
</feature>
<evidence type="ECO:0008006" key="15">
    <source>
        <dbReference type="Google" id="ProtNLM"/>
    </source>
</evidence>
<dbReference type="Gene3D" id="1.10.630.10">
    <property type="entry name" value="Cytochrome P450"/>
    <property type="match status" value="1"/>
</dbReference>